<evidence type="ECO:0000313" key="16">
    <source>
        <dbReference type="Proteomes" id="UP000887566"/>
    </source>
</evidence>
<reference evidence="17" key="1">
    <citation type="submission" date="2022-11" db="UniProtKB">
        <authorList>
            <consortium name="WormBaseParasite"/>
        </authorList>
    </citation>
    <scope>IDENTIFICATION</scope>
</reference>
<dbReference type="InterPro" id="IPR001873">
    <property type="entry name" value="ENaC"/>
</dbReference>
<keyword evidence="7" id="KW-0915">Sodium</keyword>
<comment type="subcellular location">
    <subcellularLocation>
        <location evidence="1">Membrane</location>
        <topology evidence="1">Multi-pass membrane protein</topology>
    </subcellularLocation>
</comment>
<keyword evidence="4 13" id="KW-0894">Sodium channel</keyword>
<dbReference type="PRINTS" id="PR01078">
    <property type="entry name" value="AMINACHANNEL"/>
</dbReference>
<keyword evidence="12 13" id="KW-0407">Ion channel</keyword>
<feature type="transmembrane region" description="Helical" evidence="15">
    <location>
        <begin position="119"/>
        <end position="143"/>
    </location>
</feature>
<dbReference type="GO" id="GO:0005886">
    <property type="term" value="C:plasma membrane"/>
    <property type="evidence" value="ECO:0007669"/>
    <property type="project" value="TreeGrafter"/>
</dbReference>
<keyword evidence="16" id="KW-1185">Reference proteome</keyword>
<evidence type="ECO:0000256" key="10">
    <source>
        <dbReference type="ARBA" id="ARBA00023180"/>
    </source>
</evidence>
<sequence length="623" mass="70821">MTVHALRCCRDHRHHHPRSRVVSHDATRESCTDELIPAAPAVGLPLSLSSSSPIMRPRIYDRTEDPDRQSIDSDSDDEPGADHNNPYTSKRLRAFASKSTFHGVDLICTPSAGHVDRVFWTLIVVLMFVGVVFQLRSLFGYFYQNPTLSRIGVYYPERSDIQAGLDFPAVTICSLTKINASAVEELYPQVNKTLAEFSLSSFFSAYATSLMDMRYFSRRNHSHDHLQRSLDEVLAAKNRSLFEFYEDTSFTCANHFLTCWFENAWLFDCCANNSPISIKRHLMHNGPCYEFQPKPGVRQRLPGPVGGFGFVYWYPNTHILKSAFNNYDEHAVHLFTSPAEAMLEKNPIALPVGYHAHISISTTKTQRQMHDPLGRTVCHQHTLKYFNNYSYAQCQVECLIDAMFEQCGCTGVSTYGNFSHAKICTPKGALKCFNSLALNFTTILVYCRQHNCEEACEYWSYKASLTVGKTFNKVIEEEMIDYWHLRHLPGLPVNSLIIGDVYFDEIQYVEVKELPAITFEMLISSIGGTMGLWTGASIITWIHLIYFCTCMLLKRRRRRQETARARVAGAAGDRQSAGFNEISPRSLDHAHLDEKTHSTEKQKNNNCFDAGRQTESIHTESTV</sequence>
<evidence type="ECO:0000256" key="5">
    <source>
        <dbReference type="ARBA" id="ARBA00022692"/>
    </source>
</evidence>
<dbReference type="PANTHER" id="PTHR11690:SF244">
    <property type="entry name" value="DEGENERIN LIKE"/>
    <property type="match status" value="1"/>
</dbReference>
<name>A0A914V2S5_9BILA</name>
<feature type="compositionally biased region" description="Polar residues" evidence="14">
    <location>
        <begin position="613"/>
        <end position="623"/>
    </location>
</feature>
<evidence type="ECO:0000256" key="4">
    <source>
        <dbReference type="ARBA" id="ARBA00022461"/>
    </source>
</evidence>
<dbReference type="Proteomes" id="UP000887566">
    <property type="component" value="Unplaced"/>
</dbReference>
<dbReference type="WBParaSite" id="PSAMB.scaffold1412size31831.g13006.t1">
    <property type="protein sequence ID" value="PSAMB.scaffold1412size31831.g13006.t1"/>
    <property type="gene ID" value="PSAMB.scaffold1412size31831.g13006"/>
</dbReference>
<comment type="similarity">
    <text evidence="2 13">Belongs to the amiloride-sensitive sodium channel (TC 1.A.6) family.</text>
</comment>
<evidence type="ECO:0000256" key="6">
    <source>
        <dbReference type="ARBA" id="ARBA00022989"/>
    </source>
</evidence>
<evidence type="ECO:0000256" key="3">
    <source>
        <dbReference type="ARBA" id="ARBA00022448"/>
    </source>
</evidence>
<keyword evidence="8 13" id="KW-0406">Ion transport</keyword>
<evidence type="ECO:0000256" key="14">
    <source>
        <dbReference type="SAM" id="MobiDB-lite"/>
    </source>
</evidence>
<keyword evidence="11 13" id="KW-0739">Sodium transport</keyword>
<dbReference type="Pfam" id="PF00858">
    <property type="entry name" value="ASC"/>
    <property type="match status" value="1"/>
</dbReference>
<feature type="transmembrane region" description="Helical" evidence="15">
    <location>
        <begin position="530"/>
        <end position="553"/>
    </location>
</feature>
<dbReference type="Gene3D" id="1.10.287.770">
    <property type="entry name" value="YojJ-like"/>
    <property type="match status" value="1"/>
</dbReference>
<keyword evidence="6 15" id="KW-1133">Transmembrane helix</keyword>
<proteinExistence type="inferred from homology"/>
<keyword evidence="3 13" id="KW-0813">Transport</keyword>
<evidence type="ECO:0000256" key="15">
    <source>
        <dbReference type="SAM" id="Phobius"/>
    </source>
</evidence>
<feature type="region of interest" description="Disordered" evidence="14">
    <location>
        <begin position="593"/>
        <end position="623"/>
    </location>
</feature>
<protein>
    <submittedName>
        <fullName evidence="17">Amiloride-sensitive sodium channel</fullName>
    </submittedName>
</protein>
<dbReference type="Gene3D" id="1.10.287.820">
    <property type="entry name" value="Acid-sensing ion channel domain"/>
    <property type="match status" value="1"/>
</dbReference>
<evidence type="ECO:0000256" key="11">
    <source>
        <dbReference type="ARBA" id="ARBA00023201"/>
    </source>
</evidence>
<evidence type="ECO:0000256" key="8">
    <source>
        <dbReference type="ARBA" id="ARBA00023065"/>
    </source>
</evidence>
<evidence type="ECO:0000256" key="7">
    <source>
        <dbReference type="ARBA" id="ARBA00023053"/>
    </source>
</evidence>
<dbReference type="PANTHER" id="PTHR11690">
    <property type="entry name" value="AMILORIDE-SENSITIVE SODIUM CHANNEL-RELATED"/>
    <property type="match status" value="1"/>
</dbReference>
<keyword evidence="9 15" id="KW-0472">Membrane</keyword>
<evidence type="ECO:0000256" key="1">
    <source>
        <dbReference type="ARBA" id="ARBA00004141"/>
    </source>
</evidence>
<dbReference type="AlphaFoldDB" id="A0A914V2S5"/>
<evidence type="ECO:0000256" key="9">
    <source>
        <dbReference type="ARBA" id="ARBA00023136"/>
    </source>
</evidence>
<accession>A0A914V2S5</accession>
<feature type="region of interest" description="Disordered" evidence="14">
    <location>
        <begin position="57"/>
        <end position="88"/>
    </location>
</feature>
<keyword evidence="10" id="KW-0325">Glycoprotein</keyword>
<feature type="compositionally biased region" description="Basic and acidic residues" evidence="14">
    <location>
        <begin position="58"/>
        <end position="71"/>
    </location>
</feature>
<organism evidence="16 17">
    <name type="scientific">Plectus sambesii</name>
    <dbReference type="NCBI Taxonomy" id="2011161"/>
    <lineage>
        <taxon>Eukaryota</taxon>
        <taxon>Metazoa</taxon>
        <taxon>Ecdysozoa</taxon>
        <taxon>Nematoda</taxon>
        <taxon>Chromadorea</taxon>
        <taxon>Plectida</taxon>
        <taxon>Plectina</taxon>
        <taxon>Plectoidea</taxon>
        <taxon>Plectidae</taxon>
        <taxon>Plectus</taxon>
    </lineage>
</organism>
<evidence type="ECO:0000256" key="13">
    <source>
        <dbReference type="RuleBase" id="RU000679"/>
    </source>
</evidence>
<feature type="compositionally biased region" description="Basic and acidic residues" evidence="14">
    <location>
        <begin position="593"/>
        <end position="603"/>
    </location>
</feature>
<keyword evidence="5 13" id="KW-0812">Transmembrane</keyword>
<evidence type="ECO:0000313" key="17">
    <source>
        <dbReference type="WBParaSite" id="PSAMB.scaffold1412size31831.g13006.t1"/>
    </source>
</evidence>
<evidence type="ECO:0000256" key="2">
    <source>
        <dbReference type="ARBA" id="ARBA00007193"/>
    </source>
</evidence>
<dbReference type="GO" id="GO:0015280">
    <property type="term" value="F:ligand-gated sodium channel activity"/>
    <property type="evidence" value="ECO:0007669"/>
    <property type="project" value="TreeGrafter"/>
</dbReference>
<evidence type="ECO:0000256" key="12">
    <source>
        <dbReference type="ARBA" id="ARBA00023303"/>
    </source>
</evidence>